<organism evidence="1 2">
    <name type="scientific">Paenibacillus alvei</name>
    <name type="common">Bacillus alvei</name>
    <dbReference type="NCBI Taxonomy" id="44250"/>
    <lineage>
        <taxon>Bacteria</taxon>
        <taxon>Bacillati</taxon>
        <taxon>Bacillota</taxon>
        <taxon>Bacilli</taxon>
        <taxon>Bacillales</taxon>
        <taxon>Paenibacillaceae</taxon>
        <taxon>Paenibacillus</taxon>
    </lineage>
</organism>
<dbReference type="AlphaFoldDB" id="A0AAP6ZYG9"/>
<evidence type="ECO:0000313" key="1">
    <source>
        <dbReference type="EMBL" id="NOJ72349.1"/>
    </source>
</evidence>
<dbReference type="SUPFAM" id="SSF52540">
    <property type="entry name" value="P-loop containing nucleoside triphosphate hydrolases"/>
    <property type="match status" value="1"/>
</dbReference>
<reference evidence="1 2" key="1">
    <citation type="submission" date="2020-05" db="EMBL/GenBank/DDBJ databases">
        <title>Whole genome sequencing and identification of novel metabolites from Paenibacillus alvei strain JR949.</title>
        <authorList>
            <person name="Rajendhran J."/>
            <person name="Sree Pranav P."/>
            <person name="Mahalakshmi B."/>
            <person name="Karthikeyan R."/>
        </authorList>
    </citation>
    <scope>NUCLEOTIDE SEQUENCE [LARGE SCALE GENOMIC DNA]</scope>
    <source>
        <strain evidence="1 2">JR949</strain>
    </source>
</reference>
<name>A0AAP6ZYG9_PAEAL</name>
<protein>
    <submittedName>
        <fullName evidence="1">Uncharacterized protein</fullName>
    </submittedName>
</protein>
<dbReference type="RefSeq" id="WP_171417922.1">
    <property type="nucleotide sequence ID" value="NZ_JABFOR010000024.1"/>
</dbReference>
<comment type="caution">
    <text evidence="1">The sequence shown here is derived from an EMBL/GenBank/DDBJ whole genome shotgun (WGS) entry which is preliminary data.</text>
</comment>
<dbReference type="Proteomes" id="UP000552038">
    <property type="component" value="Unassembled WGS sequence"/>
</dbReference>
<dbReference type="Gene3D" id="3.40.50.300">
    <property type="entry name" value="P-loop containing nucleotide triphosphate hydrolases"/>
    <property type="match status" value="1"/>
</dbReference>
<dbReference type="InterPro" id="IPR027417">
    <property type="entry name" value="P-loop_NTPase"/>
</dbReference>
<dbReference type="EMBL" id="JABFOR010000024">
    <property type="protein sequence ID" value="NOJ72349.1"/>
    <property type="molecule type" value="Genomic_DNA"/>
</dbReference>
<evidence type="ECO:0000313" key="2">
    <source>
        <dbReference type="Proteomes" id="UP000552038"/>
    </source>
</evidence>
<accession>A0AAP6ZYG9</accession>
<sequence>MPLCKHWMISSTGRGMAGGSTVAACTAISLAWQYRINVLLIHAKGRGEGIERFFPPSIDLVGEAGIGGHLTTPNGWSALVRMLKHHQVDEESISTYMTSVMSRLDILPGYESGEMEDMLNADLVLHVQRLVSKRYDLVLWDINEQDFISLKLTGNMHLHGTIAVISQVRSEIHNAMENISKRADAFVIGQYDTNVRLNPINVKRMFFLHQPIFAMPYSSAYRNAADDRMLIDWYLRQSLRQDRGKRSPFISEHEKLCRYILEVSGYHPGRSRKAGG</sequence>
<gene>
    <name evidence="1" type="ORF">HMI46_17525</name>
</gene>
<dbReference type="PROSITE" id="PS51257">
    <property type="entry name" value="PROKAR_LIPOPROTEIN"/>
    <property type="match status" value="1"/>
</dbReference>
<proteinExistence type="predicted"/>